<reference evidence="1 2" key="2">
    <citation type="journal article" date="2022" name="Mol. Ecol. Resour.">
        <title>The genomes of chicory, endive, great burdock and yacon provide insights into Asteraceae paleo-polyploidization history and plant inulin production.</title>
        <authorList>
            <person name="Fan W."/>
            <person name="Wang S."/>
            <person name="Wang H."/>
            <person name="Wang A."/>
            <person name="Jiang F."/>
            <person name="Liu H."/>
            <person name="Zhao H."/>
            <person name="Xu D."/>
            <person name="Zhang Y."/>
        </authorList>
    </citation>
    <scope>NUCLEOTIDE SEQUENCE [LARGE SCALE GENOMIC DNA]</scope>
    <source>
        <strain evidence="2">cv. Punajuju</strain>
        <tissue evidence="1">Leaves</tissue>
    </source>
</reference>
<evidence type="ECO:0000313" key="1">
    <source>
        <dbReference type="EMBL" id="KAI3753080.1"/>
    </source>
</evidence>
<proteinExistence type="predicted"/>
<name>A0ACB9E307_CICIN</name>
<gene>
    <name evidence="1" type="ORF">L2E82_25125</name>
</gene>
<accession>A0ACB9E307</accession>
<evidence type="ECO:0000313" key="2">
    <source>
        <dbReference type="Proteomes" id="UP001055811"/>
    </source>
</evidence>
<sequence length="73" mass="8628">MDPHDLSLIGLQQRIKRSEKCKLFSINNDPRPSREGNIVDMVLYMELISRKMLHTHFKKQAKEEQMAIFEVTL</sequence>
<keyword evidence="2" id="KW-1185">Reference proteome</keyword>
<dbReference type="Proteomes" id="UP001055811">
    <property type="component" value="Linkage Group LG04"/>
</dbReference>
<protein>
    <submittedName>
        <fullName evidence="1">Uncharacterized protein</fullName>
    </submittedName>
</protein>
<comment type="caution">
    <text evidence="1">The sequence shown here is derived from an EMBL/GenBank/DDBJ whole genome shotgun (WGS) entry which is preliminary data.</text>
</comment>
<reference evidence="2" key="1">
    <citation type="journal article" date="2022" name="Mol. Ecol. Resour.">
        <title>The genomes of chicory, endive, great burdock and yacon provide insights into Asteraceae palaeo-polyploidization history and plant inulin production.</title>
        <authorList>
            <person name="Fan W."/>
            <person name="Wang S."/>
            <person name="Wang H."/>
            <person name="Wang A."/>
            <person name="Jiang F."/>
            <person name="Liu H."/>
            <person name="Zhao H."/>
            <person name="Xu D."/>
            <person name="Zhang Y."/>
        </authorList>
    </citation>
    <scope>NUCLEOTIDE SEQUENCE [LARGE SCALE GENOMIC DNA]</scope>
    <source>
        <strain evidence="2">cv. Punajuju</strain>
    </source>
</reference>
<organism evidence="1 2">
    <name type="scientific">Cichorium intybus</name>
    <name type="common">Chicory</name>
    <dbReference type="NCBI Taxonomy" id="13427"/>
    <lineage>
        <taxon>Eukaryota</taxon>
        <taxon>Viridiplantae</taxon>
        <taxon>Streptophyta</taxon>
        <taxon>Embryophyta</taxon>
        <taxon>Tracheophyta</taxon>
        <taxon>Spermatophyta</taxon>
        <taxon>Magnoliopsida</taxon>
        <taxon>eudicotyledons</taxon>
        <taxon>Gunneridae</taxon>
        <taxon>Pentapetalae</taxon>
        <taxon>asterids</taxon>
        <taxon>campanulids</taxon>
        <taxon>Asterales</taxon>
        <taxon>Asteraceae</taxon>
        <taxon>Cichorioideae</taxon>
        <taxon>Cichorieae</taxon>
        <taxon>Cichoriinae</taxon>
        <taxon>Cichorium</taxon>
    </lineage>
</organism>
<dbReference type="EMBL" id="CM042012">
    <property type="protein sequence ID" value="KAI3753080.1"/>
    <property type="molecule type" value="Genomic_DNA"/>
</dbReference>